<keyword evidence="3 8" id="KW-0378">Hydrolase</keyword>
<evidence type="ECO:0000256" key="9">
    <source>
        <dbReference type="PROSITE-ProRule" id="PRU00552"/>
    </source>
</evidence>
<evidence type="ECO:0000256" key="7">
    <source>
        <dbReference type="ARBA" id="ARBA00023016"/>
    </source>
</evidence>
<dbReference type="InterPro" id="IPR057325">
    <property type="entry name" value="DeaD_dimer"/>
</dbReference>
<feature type="short sequence motif" description="Q motif" evidence="9">
    <location>
        <begin position="8"/>
        <end position="36"/>
    </location>
</feature>
<comment type="caution">
    <text evidence="14">The sequence shown here is derived from an EMBL/GenBank/DDBJ whole genome shotgun (WGS) entry which is preliminary data.</text>
</comment>
<dbReference type="InterPro" id="IPR012677">
    <property type="entry name" value="Nucleotide-bd_a/b_plait_sf"/>
</dbReference>
<dbReference type="InterPro" id="IPR011545">
    <property type="entry name" value="DEAD/DEAH_box_helicase_dom"/>
</dbReference>
<evidence type="ECO:0000256" key="10">
    <source>
        <dbReference type="SAM" id="MobiDB-lite"/>
    </source>
</evidence>
<evidence type="ECO:0000259" key="11">
    <source>
        <dbReference type="PROSITE" id="PS51192"/>
    </source>
</evidence>
<reference evidence="14 15" key="1">
    <citation type="submission" date="2021-04" db="EMBL/GenBank/DDBJ databases">
        <authorList>
            <person name="Sun C."/>
        </authorList>
    </citation>
    <scope>NUCLEOTIDE SEQUENCE [LARGE SCALE GENOMIC DNA]</scope>
    <source>
        <strain evidence="14 15">A79</strain>
    </source>
</reference>
<dbReference type="PANTHER" id="PTHR47963">
    <property type="entry name" value="DEAD-BOX ATP-DEPENDENT RNA HELICASE 47, MITOCHONDRIAL"/>
    <property type="match status" value="1"/>
</dbReference>
<dbReference type="PROSITE" id="PS51195">
    <property type="entry name" value="Q_MOTIF"/>
    <property type="match status" value="1"/>
</dbReference>
<dbReference type="PANTHER" id="PTHR47963:SF8">
    <property type="entry name" value="ATP-DEPENDENT RNA HELICASE DEAD"/>
    <property type="match status" value="1"/>
</dbReference>
<dbReference type="InterPro" id="IPR034415">
    <property type="entry name" value="CsdA_RRM"/>
</dbReference>
<evidence type="ECO:0000256" key="6">
    <source>
        <dbReference type="ARBA" id="ARBA00022884"/>
    </source>
</evidence>
<evidence type="ECO:0000256" key="4">
    <source>
        <dbReference type="ARBA" id="ARBA00022806"/>
    </source>
</evidence>
<evidence type="ECO:0000259" key="12">
    <source>
        <dbReference type="PROSITE" id="PS51194"/>
    </source>
</evidence>
<feature type="region of interest" description="Disordered" evidence="10">
    <location>
        <begin position="571"/>
        <end position="622"/>
    </location>
</feature>
<dbReference type="HAMAP" id="MF_00964">
    <property type="entry name" value="DEAD_helicase_DeaD"/>
    <property type="match status" value="1"/>
</dbReference>
<dbReference type="InterPro" id="IPR000629">
    <property type="entry name" value="RNA-helicase_DEAD-box_CS"/>
</dbReference>
<evidence type="ECO:0000256" key="3">
    <source>
        <dbReference type="ARBA" id="ARBA00022801"/>
    </source>
</evidence>
<comment type="similarity">
    <text evidence="8">Belongs to the DEAD box helicase family. DeaD/CsdA subfamily.</text>
</comment>
<dbReference type="Pfam" id="PF03880">
    <property type="entry name" value="DbpA"/>
    <property type="match status" value="1"/>
</dbReference>
<comment type="subcellular location">
    <subcellularLocation>
        <location evidence="8">Cytoplasm</location>
    </subcellularLocation>
</comment>
<keyword evidence="4 8" id="KW-0347">Helicase</keyword>
<dbReference type="SUPFAM" id="SSF52540">
    <property type="entry name" value="P-loop containing nucleoside triphosphate hydrolases"/>
    <property type="match status" value="1"/>
</dbReference>
<dbReference type="RefSeq" id="WP_211535347.1">
    <property type="nucleotide sequence ID" value="NZ_JAGSSV010000002.1"/>
</dbReference>
<dbReference type="Gene3D" id="3.40.50.300">
    <property type="entry name" value="P-loop containing nucleotide triphosphate hydrolases"/>
    <property type="match status" value="2"/>
</dbReference>
<keyword evidence="15" id="KW-1185">Reference proteome</keyword>
<evidence type="ECO:0000256" key="1">
    <source>
        <dbReference type="ARBA" id="ARBA00022490"/>
    </source>
</evidence>
<dbReference type="Pfam" id="PF00271">
    <property type="entry name" value="Helicase_C"/>
    <property type="match status" value="1"/>
</dbReference>
<feature type="compositionally biased region" description="Basic and acidic residues" evidence="10">
    <location>
        <begin position="586"/>
        <end position="622"/>
    </location>
</feature>
<dbReference type="Gene3D" id="3.30.70.330">
    <property type="match status" value="1"/>
</dbReference>
<dbReference type="CDD" id="cd00268">
    <property type="entry name" value="DEADc"/>
    <property type="match status" value="1"/>
</dbReference>
<dbReference type="InterPro" id="IPR001650">
    <property type="entry name" value="Helicase_C-like"/>
</dbReference>
<dbReference type="InterPro" id="IPR005580">
    <property type="entry name" value="DbpA/CsdA_RNA-bd_dom"/>
</dbReference>
<accession>A0ABS5H9F2</accession>
<dbReference type="SMART" id="SM00487">
    <property type="entry name" value="DEXDc"/>
    <property type="match status" value="1"/>
</dbReference>
<keyword evidence="1 8" id="KW-0963">Cytoplasm</keyword>
<gene>
    <name evidence="8" type="primary">deaD</name>
    <name evidence="8" type="synonym">csdA</name>
    <name evidence="14" type="ORF">J9B83_03535</name>
</gene>
<evidence type="ECO:0000313" key="14">
    <source>
        <dbReference type="EMBL" id="MBR7888003.1"/>
    </source>
</evidence>
<dbReference type="SMART" id="SM00490">
    <property type="entry name" value="HELICc"/>
    <property type="match status" value="1"/>
</dbReference>
<protein>
    <recommendedName>
        <fullName evidence="8">ATP-dependent RNA helicase DeaD</fullName>
        <ecNumber evidence="8">3.6.4.13</ecNumber>
    </recommendedName>
    <alternativeName>
        <fullName evidence="8">Cold-shock DEAD box protein A</fullName>
    </alternativeName>
</protein>
<keyword evidence="2 8" id="KW-0547">Nucleotide-binding</keyword>
<evidence type="ECO:0000256" key="5">
    <source>
        <dbReference type="ARBA" id="ARBA00022840"/>
    </source>
</evidence>
<dbReference type="Pfam" id="PF00270">
    <property type="entry name" value="DEAD"/>
    <property type="match status" value="1"/>
</dbReference>
<comment type="catalytic activity">
    <reaction evidence="8">
        <text>ATP + H2O = ADP + phosphate + H(+)</text>
        <dbReference type="Rhea" id="RHEA:13065"/>
        <dbReference type="ChEBI" id="CHEBI:15377"/>
        <dbReference type="ChEBI" id="CHEBI:15378"/>
        <dbReference type="ChEBI" id="CHEBI:30616"/>
        <dbReference type="ChEBI" id="CHEBI:43474"/>
        <dbReference type="ChEBI" id="CHEBI:456216"/>
        <dbReference type="EC" id="3.6.4.13"/>
    </reaction>
</comment>
<keyword evidence="6 8" id="KW-0694">RNA-binding</keyword>
<feature type="domain" description="DEAD-box RNA helicase Q" evidence="13">
    <location>
        <begin position="8"/>
        <end position="36"/>
    </location>
</feature>
<evidence type="ECO:0000259" key="13">
    <source>
        <dbReference type="PROSITE" id="PS51195"/>
    </source>
</evidence>
<feature type="compositionally biased region" description="Basic and acidic residues" evidence="10">
    <location>
        <begin position="442"/>
        <end position="472"/>
    </location>
</feature>
<feature type="region of interest" description="Disordered" evidence="10">
    <location>
        <begin position="438"/>
        <end position="490"/>
    </location>
</feature>
<comment type="function">
    <text evidence="8">DEAD-box RNA helicase involved in various cellular processes at low temperature, including ribosome biogenesis, mRNA degradation and translation initiation.</text>
</comment>
<dbReference type="Pfam" id="PF25399">
    <property type="entry name" value="DeaD_dimer"/>
    <property type="match status" value="1"/>
</dbReference>
<dbReference type="InterPro" id="IPR044742">
    <property type="entry name" value="DEAD/DEAH_RhlB"/>
</dbReference>
<proteinExistence type="inferred from homology"/>
<dbReference type="InterPro" id="IPR027417">
    <property type="entry name" value="P-loop_NTPase"/>
</dbReference>
<dbReference type="EMBL" id="JAGSSV010000002">
    <property type="protein sequence ID" value="MBR7888003.1"/>
    <property type="molecule type" value="Genomic_DNA"/>
</dbReference>
<dbReference type="InterPro" id="IPR014014">
    <property type="entry name" value="RNA_helicase_DEAD_Q_motif"/>
</dbReference>
<name>A0ABS5H9F2_9GAMM</name>
<dbReference type="PROSITE" id="PS51192">
    <property type="entry name" value="HELICASE_ATP_BIND_1"/>
    <property type="match status" value="1"/>
</dbReference>
<feature type="domain" description="Helicase ATP-binding" evidence="11">
    <location>
        <begin position="39"/>
        <end position="210"/>
    </location>
</feature>
<keyword evidence="5 8" id="KW-0067">ATP-binding</keyword>
<reference evidence="15" key="2">
    <citation type="submission" date="2023-07" db="EMBL/GenBank/DDBJ databases">
        <title>Marinomonas vulgaris A79, complete genome.</title>
        <authorList>
            <person name="Ying J.-J."/>
        </authorList>
    </citation>
    <scope>NUCLEOTIDE SEQUENCE [LARGE SCALE GENOMIC DNA]</scope>
    <source>
        <strain evidence="15">A79</strain>
    </source>
</reference>
<dbReference type="CDD" id="cd18787">
    <property type="entry name" value="SF2_C_DEAD"/>
    <property type="match status" value="1"/>
</dbReference>
<dbReference type="CDD" id="cd12499">
    <property type="entry name" value="RRM_EcCsdA_like"/>
    <property type="match status" value="1"/>
</dbReference>
<evidence type="ECO:0000313" key="15">
    <source>
        <dbReference type="Proteomes" id="UP000679722"/>
    </source>
</evidence>
<dbReference type="InterPro" id="IPR050547">
    <property type="entry name" value="DEAD_box_RNA_helicases"/>
</dbReference>
<organism evidence="14 15">
    <name type="scientific">Marinomonas vulgaris</name>
    <dbReference type="NCBI Taxonomy" id="2823372"/>
    <lineage>
        <taxon>Bacteria</taxon>
        <taxon>Pseudomonadati</taxon>
        <taxon>Pseudomonadota</taxon>
        <taxon>Gammaproteobacteria</taxon>
        <taxon>Oceanospirillales</taxon>
        <taxon>Oceanospirillaceae</taxon>
        <taxon>Marinomonas</taxon>
    </lineage>
</organism>
<dbReference type="GO" id="GO:0004386">
    <property type="term" value="F:helicase activity"/>
    <property type="evidence" value="ECO:0007669"/>
    <property type="project" value="UniProtKB-KW"/>
</dbReference>
<feature type="domain" description="Helicase C-terminal" evidence="12">
    <location>
        <begin position="234"/>
        <end position="381"/>
    </location>
</feature>
<keyword evidence="7 8" id="KW-0346">Stress response</keyword>
<evidence type="ECO:0000256" key="2">
    <source>
        <dbReference type="ARBA" id="ARBA00022741"/>
    </source>
</evidence>
<sequence>MSDADTQPTFDSLGLIAPVLKAVADLGYEQPSAIQAQSIPYLLEGRDLLGQAQTGTGKTAAFALPLLSRIDVTDKTTQLLVLAPTRELAIQVSEAFQTYARHLPDFHVLPIYGGMSYDTQLRQLKRGVQVVVGTPGRVMDHIRRKTLKLDGLKALVLDEADEMLRMGFIDDVEWVLEQTPPTRQIALFSATMPSVIRQVANRHLNNPKEVKIVTKTSTAMTITQKYWPVSGLHKLDALTRILEMNEHDGMIIFVRTKAATVELAEKLTARGHACEALNGDISQNLRERTVDRIKKGQIDILVATDVVARGLDVERVSHVVNYDIPYDTESYVHRIGRTGRAGRTGTAILFVAHRERRMLQAIERATRQPIESMTLPTASDINAHRVERYKQRITDTMDNEDLDFFLELVQSYQKDNDVDPLKMAAALAHMAQGKTPLLLSEMEVRQERRERRDDRDGSRGDRGDRGDRAPRERKVRPVTAEAMPLKDDPNTSMTRYVVQVGYSDGVKPGNIVGAIANEADIESRYIGHIEIYEDFATVDLPTNLSGDALGKLGKTRICGQRTDIAKLENADELNKRAASPSTRKRAGGDRRPSNFGDRKRSGGRDRDNNRGDRRPRAPRKDS</sequence>
<dbReference type="PROSITE" id="PS00039">
    <property type="entry name" value="DEAD_ATP_HELICASE"/>
    <property type="match status" value="1"/>
</dbReference>
<dbReference type="PROSITE" id="PS51194">
    <property type="entry name" value="HELICASE_CTER"/>
    <property type="match status" value="1"/>
</dbReference>
<dbReference type="Proteomes" id="UP000679722">
    <property type="component" value="Unassembled WGS sequence"/>
</dbReference>
<evidence type="ECO:0000256" key="8">
    <source>
        <dbReference type="HAMAP-Rule" id="MF_00964"/>
    </source>
</evidence>
<dbReference type="InterPro" id="IPR014001">
    <property type="entry name" value="Helicase_ATP-bd"/>
</dbReference>
<dbReference type="InterPro" id="IPR028618">
    <property type="entry name" value="DEAD_helicase_DeaD"/>
</dbReference>
<dbReference type="EC" id="3.6.4.13" evidence="8"/>